<comment type="caution">
    <text evidence="1">The sequence shown here is derived from an EMBL/GenBank/DDBJ whole genome shotgun (WGS) entry which is preliminary data.</text>
</comment>
<reference evidence="1" key="1">
    <citation type="submission" date="2020-11" db="EMBL/GenBank/DDBJ databases">
        <authorList>
            <consortium name="DOE Joint Genome Institute"/>
            <person name="Ahrendt S."/>
            <person name="Riley R."/>
            <person name="Andreopoulos W."/>
            <person name="Labutti K."/>
            <person name="Pangilinan J."/>
            <person name="Ruiz-Duenas F.J."/>
            <person name="Barrasa J.M."/>
            <person name="Sanchez-Garcia M."/>
            <person name="Camarero S."/>
            <person name="Miyauchi S."/>
            <person name="Serrano A."/>
            <person name="Linde D."/>
            <person name="Babiker R."/>
            <person name="Drula E."/>
            <person name="Ayuso-Fernandez I."/>
            <person name="Pacheco R."/>
            <person name="Padilla G."/>
            <person name="Ferreira P."/>
            <person name="Barriuso J."/>
            <person name="Kellner H."/>
            <person name="Castanera R."/>
            <person name="Alfaro M."/>
            <person name="Ramirez L."/>
            <person name="Pisabarro A.G."/>
            <person name="Kuo A."/>
            <person name="Tritt A."/>
            <person name="Lipzen A."/>
            <person name="He G."/>
            <person name="Yan M."/>
            <person name="Ng V."/>
            <person name="Cullen D."/>
            <person name="Martin F."/>
            <person name="Rosso M.-N."/>
            <person name="Henrissat B."/>
            <person name="Hibbett D."/>
            <person name="Martinez A.T."/>
            <person name="Grigoriev I.V."/>
        </authorList>
    </citation>
    <scope>NUCLEOTIDE SEQUENCE</scope>
    <source>
        <strain evidence="1">AH 40177</strain>
    </source>
</reference>
<accession>A0A9P5PD66</accession>
<dbReference type="Proteomes" id="UP000772434">
    <property type="component" value="Unassembled WGS sequence"/>
</dbReference>
<dbReference type="EMBL" id="JADNRY010000264">
    <property type="protein sequence ID" value="KAF9060020.1"/>
    <property type="molecule type" value="Genomic_DNA"/>
</dbReference>
<evidence type="ECO:0000313" key="2">
    <source>
        <dbReference type="Proteomes" id="UP000772434"/>
    </source>
</evidence>
<protein>
    <submittedName>
        <fullName evidence="1">Uncharacterized protein</fullName>
    </submittedName>
</protein>
<gene>
    <name evidence="1" type="ORF">BDP27DRAFT_1340274</name>
</gene>
<organism evidence="1 2">
    <name type="scientific">Rhodocollybia butyracea</name>
    <dbReference type="NCBI Taxonomy" id="206335"/>
    <lineage>
        <taxon>Eukaryota</taxon>
        <taxon>Fungi</taxon>
        <taxon>Dikarya</taxon>
        <taxon>Basidiomycota</taxon>
        <taxon>Agaricomycotina</taxon>
        <taxon>Agaricomycetes</taxon>
        <taxon>Agaricomycetidae</taxon>
        <taxon>Agaricales</taxon>
        <taxon>Marasmiineae</taxon>
        <taxon>Omphalotaceae</taxon>
        <taxon>Rhodocollybia</taxon>
    </lineage>
</organism>
<evidence type="ECO:0000313" key="1">
    <source>
        <dbReference type="EMBL" id="KAF9060020.1"/>
    </source>
</evidence>
<name>A0A9P5PD66_9AGAR</name>
<proteinExistence type="predicted"/>
<sequence length="131" mass="14501">MHNMHVEQRRILWNNANGVPQARNLHLRDVLVSDEDLPGGGIVETEEKPEDCVIPHPEGPAMAVCLAAEMVNREHWAARAVRKIDVHEADVLNGEIGWASGASLIDGLFSRLEDLYLEEVLLEFMVDGPGS</sequence>
<dbReference type="AlphaFoldDB" id="A0A9P5PD66"/>
<keyword evidence="2" id="KW-1185">Reference proteome</keyword>